<accession>A0A9W6HV43</accession>
<reference evidence="2" key="1">
    <citation type="journal article" date="2014" name="Int. J. Syst. Evol. Microbiol.">
        <title>Complete genome sequence of Corynebacterium casei LMG S-19264T (=DSM 44701T), isolated from a smear-ripened cheese.</title>
        <authorList>
            <consortium name="US DOE Joint Genome Institute (JGI-PGF)"/>
            <person name="Walter F."/>
            <person name="Albersmeier A."/>
            <person name="Kalinowski J."/>
            <person name="Ruckert C."/>
        </authorList>
    </citation>
    <scope>NUCLEOTIDE SEQUENCE</scope>
    <source>
        <strain evidence="2">VKM Ac-2007</strain>
    </source>
</reference>
<evidence type="ECO:0000256" key="1">
    <source>
        <dbReference type="SAM" id="MobiDB-lite"/>
    </source>
</evidence>
<dbReference type="AlphaFoldDB" id="A0A9W6HV43"/>
<evidence type="ECO:0000313" key="2">
    <source>
        <dbReference type="EMBL" id="GLK06885.1"/>
    </source>
</evidence>
<gene>
    <name evidence="2" type="ORF">GCM10017600_02900</name>
</gene>
<comment type="caution">
    <text evidence="2">The sequence shown here is derived from an EMBL/GenBank/DDBJ whole genome shotgun (WGS) entry which is preliminary data.</text>
</comment>
<name>A0A9W6HV43_9ACTN</name>
<protein>
    <submittedName>
        <fullName evidence="2">Uncharacterized protein</fullName>
    </submittedName>
</protein>
<proteinExistence type="predicted"/>
<evidence type="ECO:0000313" key="3">
    <source>
        <dbReference type="Proteomes" id="UP001143474"/>
    </source>
</evidence>
<reference evidence="2" key="2">
    <citation type="submission" date="2023-01" db="EMBL/GenBank/DDBJ databases">
        <authorList>
            <person name="Sun Q."/>
            <person name="Evtushenko L."/>
        </authorList>
    </citation>
    <scope>NUCLEOTIDE SEQUENCE</scope>
    <source>
        <strain evidence="2">VKM Ac-2007</strain>
    </source>
</reference>
<feature type="region of interest" description="Disordered" evidence="1">
    <location>
        <begin position="1"/>
        <end position="22"/>
    </location>
</feature>
<dbReference type="EMBL" id="BSEV01000001">
    <property type="protein sequence ID" value="GLK06885.1"/>
    <property type="molecule type" value="Genomic_DNA"/>
</dbReference>
<sequence length="92" mass="9160">METGRLAAGEAAAPEGTALEGTALEGTALEGTALEGTEPGGQPPAGRGVRVVDGRASDGVTGAVAVLQAAAVNPTRRKDANLPETVGIIWRR</sequence>
<dbReference type="Proteomes" id="UP001143474">
    <property type="component" value="Unassembled WGS sequence"/>
</dbReference>
<keyword evidence="3" id="KW-1185">Reference proteome</keyword>
<organism evidence="2 3">
    <name type="scientific">Streptosporangium carneum</name>
    <dbReference type="NCBI Taxonomy" id="47481"/>
    <lineage>
        <taxon>Bacteria</taxon>
        <taxon>Bacillati</taxon>
        <taxon>Actinomycetota</taxon>
        <taxon>Actinomycetes</taxon>
        <taxon>Streptosporangiales</taxon>
        <taxon>Streptosporangiaceae</taxon>
        <taxon>Streptosporangium</taxon>
    </lineage>
</organism>